<accession>A0A5E6RAF4</accession>
<evidence type="ECO:0000313" key="4">
    <source>
        <dbReference type="EMBL" id="VVN32081.1"/>
    </source>
</evidence>
<dbReference type="EMBL" id="CABVHF010000035">
    <property type="protein sequence ID" value="VVN32081.1"/>
    <property type="molecule type" value="Genomic_DNA"/>
</dbReference>
<proteinExistence type="inferred from homology"/>
<feature type="region of interest" description="Disordered" evidence="2">
    <location>
        <begin position="179"/>
        <end position="212"/>
    </location>
</feature>
<evidence type="ECO:0000313" key="6">
    <source>
        <dbReference type="Proteomes" id="UP000399692"/>
    </source>
</evidence>
<dbReference type="SUPFAM" id="SSF46689">
    <property type="entry name" value="Homeodomain-like"/>
    <property type="match status" value="1"/>
</dbReference>
<dbReference type="GO" id="GO:0006313">
    <property type="term" value="P:DNA transposition"/>
    <property type="evidence" value="ECO:0007669"/>
    <property type="project" value="InterPro"/>
</dbReference>
<evidence type="ECO:0000313" key="3">
    <source>
        <dbReference type="EMBL" id="VVM65597.1"/>
    </source>
</evidence>
<evidence type="ECO:0000256" key="1">
    <source>
        <dbReference type="ARBA" id="ARBA00009964"/>
    </source>
</evidence>
<sequence length="212" mass="23201">MRKRSSYPKPFKAQVVQECLQPSATVSSVAISHAINANVIRKWMPLYRDQPAATSLPAFVPLKAAARVIAVFGAAKPHCAYLFANRRANRMKVLVHDGVGVWLAARRLSRQVSLARYSPRLRGRTRQRTTPGVGTGFAVAASRRGWRDQHAVIACHLTGLLVVVSGLLWHNRRHDFLAQPRPDDPGTASCLGGTGVAVAVPSRGDEQEDPER</sequence>
<dbReference type="Proteomes" id="UP000399692">
    <property type="component" value="Unassembled WGS sequence"/>
</dbReference>
<gene>
    <name evidence="3" type="ORF">PS631_01532</name>
    <name evidence="4" type="ORF">PS631_04960</name>
    <name evidence="5" type="ORF">PS631_05027</name>
</gene>
<dbReference type="EMBL" id="CABVHF010000054">
    <property type="protein sequence ID" value="VVN33069.1"/>
    <property type="molecule type" value="Genomic_DNA"/>
</dbReference>
<dbReference type="InterPro" id="IPR009057">
    <property type="entry name" value="Homeodomain-like_sf"/>
</dbReference>
<dbReference type="InterPro" id="IPR002514">
    <property type="entry name" value="Transposase_8"/>
</dbReference>
<dbReference type="Pfam" id="PF05717">
    <property type="entry name" value="TnpB_IS66"/>
    <property type="match status" value="1"/>
</dbReference>
<dbReference type="OrthoDB" id="9800877at2"/>
<name>A0A5E6RAF4_PSEFL</name>
<comment type="similarity">
    <text evidence="1">Belongs to the transposase 8 family.</text>
</comment>
<dbReference type="GO" id="GO:0004803">
    <property type="term" value="F:transposase activity"/>
    <property type="evidence" value="ECO:0007669"/>
    <property type="project" value="InterPro"/>
</dbReference>
<evidence type="ECO:0008006" key="7">
    <source>
        <dbReference type="Google" id="ProtNLM"/>
    </source>
</evidence>
<dbReference type="AlphaFoldDB" id="A0A5E6RAF4"/>
<evidence type="ECO:0000313" key="5">
    <source>
        <dbReference type="EMBL" id="VVN33069.1"/>
    </source>
</evidence>
<dbReference type="GO" id="GO:0003677">
    <property type="term" value="F:DNA binding"/>
    <property type="evidence" value="ECO:0007669"/>
    <property type="project" value="InterPro"/>
</dbReference>
<dbReference type="EMBL" id="CABVHF010000002">
    <property type="protein sequence ID" value="VVM65597.1"/>
    <property type="molecule type" value="Genomic_DNA"/>
</dbReference>
<protein>
    <recommendedName>
        <fullName evidence="7">Transposase</fullName>
    </recommendedName>
</protein>
<organism evidence="3 6">
    <name type="scientific">Pseudomonas fluorescens</name>
    <dbReference type="NCBI Taxonomy" id="294"/>
    <lineage>
        <taxon>Bacteria</taxon>
        <taxon>Pseudomonadati</taxon>
        <taxon>Pseudomonadota</taxon>
        <taxon>Gammaproteobacteria</taxon>
        <taxon>Pseudomonadales</taxon>
        <taxon>Pseudomonadaceae</taxon>
        <taxon>Pseudomonas</taxon>
    </lineage>
</organism>
<dbReference type="InterPro" id="IPR008878">
    <property type="entry name" value="Transposase_IS66_Orf2"/>
</dbReference>
<dbReference type="Pfam" id="PF01527">
    <property type="entry name" value="HTH_Tnp_1"/>
    <property type="match status" value="1"/>
</dbReference>
<reference evidence="3 6" key="1">
    <citation type="submission" date="2019-09" db="EMBL/GenBank/DDBJ databases">
        <authorList>
            <person name="Chandra G."/>
            <person name="Truman W A."/>
        </authorList>
    </citation>
    <scope>NUCLEOTIDE SEQUENCE [LARGE SCALE GENOMIC DNA]</scope>
    <source>
        <strain evidence="3">PS631</strain>
    </source>
</reference>
<evidence type="ECO:0000256" key="2">
    <source>
        <dbReference type="SAM" id="MobiDB-lite"/>
    </source>
</evidence>